<dbReference type="GeneTree" id="ENSGT00940000162556"/>
<evidence type="ECO:0000256" key="1">
    <source>
        <dbReference type="ARBA" id="ARBA00008535"/>
    </source>
</evidence>
<dbReference type="InterPro" id="IPR045058">
    <property type="entry name" value="GIMA/IAN/Toc"/>
</dbReference>
<dbReference type="Gene3D" id="3.40.50.300">
    <property type="entry name" value="P-loop containing nucleotide triphosphate hydrolases"/>
    <property type="match status" value="1"/>
</dbReference>
<dbReference type="PANTHER" id="PTHR10903:SF179">
    <property type="entry name" value="GTPASE IMAP FAMILY MEMBER 8"/>
    <property type="match status" value="1"/>
</dbReference>
<dbReference type="PANTHER" id="PTHR10903">
    <property type="entry name" value="GTPASE, IMAP FAMILY MEMBER-RELATED"/>
    <property type="match status" value="1"/>
</dbReference>
<dbReference type="InterPro" id="IPR027417">
    <property type="entry name" value="P-loop_NTPase"/>
</dbReference>
<sequence length="237" mass="26731">ARESQRAADEERETKNLDPLTQLRVVLVGGRKTGKSSCGNTILSREIFDTDTQTTSCTEKQESIWGKMVTVMDTPGCSSVTYDFLKASCVILLVVNVSSSFKKTYRETLQKELEAIGDRLWCRTMVLFSYGDWLGDTSIEQHIESEGEPLQRLVEKCGNRYHVLDNKLWGDGAQVKELIELMEEMLVEERLAVPHRGDHMWKGVSPAQEQPLGAEPRCKNASEELVSSRPEQSNDCE</sequence>
<evidence type="ECO:0000256" key="4">
    <source>
        <dbReference type="SAM" id="MobiDB-lite"/>
    </source>
</evidence>
<keyword evidence="7" id="KW-1185">Reference proteome</keyword>
<keyword evidence="3" id="KW-0342">GTP-binding</keyword>
<dbReference type="STRING" id="61819.ENSACIP00000009863"/>
<dbReference type="GO" id="GO:0005525">
    <property type="term" value="F:GTP binding"/>
    <property type="evidence" value="ECO:0007669"/>
    <property type="project" value="UniProtKB-KW"/>
</dbReference>
<dbReference type="Ensembl" id="ENSACIT00000010152.1">
    <property type="protein sequence ID" value="ENSACIP00000009863.1"/>
    <property type="gene ID" value="ENSACIG00000007737.1"/>
</dbReference>
<organism evidence="6 7">
    <name type="scientific">Amphilophus citrinellus</name>
    <name type="common">Midas cichlid</name>
    <name type="synonym">Cichlasoma citrinellum</name>
    <dbReference type="NCBI Taxonomy" id="61819"/>
    <lineage>
        <taxon>Eukaryota</taxon>
        <taxon>Metazoa</taxon>
        <taxon>Chordata</taxon>
        <taxon>Craniata</taxon>
        <taxon>Vertebrata</taxon>
        <taxon>Euteleostomi</taxon>
        <taxon>Actinopterygii</taxon>
        <taxon>Neopterygii</taxon>
        <taxon>Teleostei</taxon>
        <taxon>Neoteleostei</taxon>
        <taxon>Acanthomorphata</taxon>
        <taxon>Ovalentaria</taxon>
        <taxon>Cichlomorphae</taxon>
        <taxon>Cichliformes</taxon>
        <taxon>Cichlidae</taxon>
        <taxon>New World cichlids</taxon>
        <taxon>Cichlasomatinae</taxon>
        <taxon>Heroini</taxon>
        <taxon>Amphilophus</taxon>
    </lineage>
</organism>
<accession>A0A3Q0RJ39</accession>
<evidence type="ECO:0000256" key="3">
    <source>
        <dbReference type="ARBA" id="ARBA00023134"/>
    </source>
</evidence>
<dbReference type="Proteomes" id="UP000261340">
    <property type="component" value="Unplaced"/>
</dbReference>
<dbReference type="SUPFAM" id="SSF52540">
    <property type="entry name" value="P-loop containing nucleoside triphosphate hydrolases"/>
    <property type="match status" value="1"/>
</dbReference>
<proteinExistence type="inferred from homology"/>
<dbReference type="PROSITE" id="PS51720">
    <property type="entry name" value="G_AIG1"/>
    <property type="match status" value="1"/>
</dbReference>
<feature type="region of interest" description="Disordered" evidence="4">
    <location>
        <begin position="199"/>
        <end position="237"/>
    </location>
</feature>
<evidence type="ECO:0000313" key="7">
    <source>
        <dbReference type="Proteomes" id="UP000261340"/>
    </source>
</evidence>
<protein>
    <recommendedName>
        <fullName evidence="5">AIG1-type G domain-containing protein</fullName>
    </recommendedName>
</protein>
<dbReference type="Pfam" id="PF04548">
    <property type="entry name" value="AIG1"/>
    <property type="match status" value="1"/>
</dbReference>
<keyword evidence="2" id="KW-0547">Nucleotide-binding</keyword>
<reference evidence="6" key="1">
    <citation type="submission" date="2025-08" db="UniProtKB">
        <authorList>
            <consortium name="Ensembl"/>
        </authorList>
    </citation>
    <scope>IDENTIFICATION</scope>
</reference>
<comment type="similarity">
    <text evidence="1">Belongs to the TRAFAC class TrmE-Era-EngA-EngB-Septin-like GTPase superfamily. AIG1/Toc34/Toc159-like paraseptin GTPase family. IAN subfamily.</text>
</comment>
<feature type="domain" description="AIG1-type G" evidence="5">
    <location>
        <begin position="20"/>
        <end position="204"/>
    </location>
</feature>
<dbReference type="AlphaFoldDB" id="A0A3Q0RJ39"/>
<evidence type="ECO:0000256" key="2">
    <source>
        <dbReference type="ARBA" id="ARBA00022741"/>
    </source>
</evidence>
<evidence type="ECO:0000313" key="6">
    <source>
        <dbReference type="Ensembl" id="ENSACIP00000009863.1"/>
    </source>
</evidence>
<evidence type="ECO:0000259" key="5">
    <source>
        <dbReference type="PROSITE" id="PS51720"/>
    </source>
</evidence>
<reference evidence="6" key="2">
    <citation type="submission" date="2025-09" db="UniProtKB">
        <authorList>
            <consortium name="Ensembl"/>
        </authorList>
    </citation>
    <scope>IDENTIFICATION</scope>
</reference>
<dbReference type="InterPro" id="IPR006703">
    <property type="entry name" value="G_AIG1"/>
</dbReference>
<name>A0A3Q0RJ39_AMPCI</name>